<proteinExistence type="inferred from homology"/>
<evidence type="ECO:0000313" key="9">
    <source>
        <dbReference type="EMBL" id="ODQ77576.1"/>
    </source>
</evidence>
<dbReference type="Proteomes" id="UP000094336">
    <property type="component" value="Unassembled WGS sequence"/>
</dbReference>
<dbReference type="STRING" id="984486.A0A1E3QIP9"/>
<dbReference type="InterPro" id="IPR036784">
    <property type="entry name" value="AK/P_DHK_N_sf"/>
</dbReference>
<dbReference type="PANTHER" id="PTHR11947:SF25">
    <property type="entry name" value="[PYRUVATE DEHYDROGENASE (ACETYL-TRANSFERRING)] KINASE 2, MITOCHONDRIAL"/>
    <property type="match status" value="1"/>
</dbReference>
<comment type="subcellular location">
    <subcellularLocation>
        <location evidence="7">Mitochondrion matrix</location>
    </subcellularLocation>
</comment>
<dbReference type="Pfam" id="PF10436">
    <property type="entry name" value="BCDHK_Adom3"/>
    <property type="match status" value="1"/>
</dbReference>
<keyword evidence="4 7" id="KW-0418">Kinase</keyword>
<keyword evidence="2 7" id="KW-0808">Transferase</keyword>
<dbReference type="Gene3D" id="3.30.565.10">
    <property type="entry name" value="Histidine kinase-like ATPase, C-terminal domain"/>
    <property type="match status" value="1"/>
</dbReference>
<dbReference type="OrthoDB" id="407390at2759"/>
<evidence type="ECO:0000256" key="6">
    <source>
        <dbReference type="ARBA" id="ARBA00023128"/>
    </source>
</evidence>
<dbReference type="GO" id="GO:1901524">
    <property type="term" value="P:regulation of mitophagy"/>
    <property type="evidence" value="ECO:0007669"/>
    <property type="project" value="EnsemblFungi"/>
</dbReference>
<dbReference type="InterPro" id="IPR039028">
    <property type="entry name" value="BCKD/PDK"/>
</dbReference>
<dbReference type="GeneID" id="30150896"/>
<evidence type="ECO:0000256" key="5">
    <source>
        <dbReference type="ARBA" id="ARBA00022840"/>
    </source>
</evidence>
<evidence type="ECO:0000256" key="4">
    <source>
        <dbReference type="ARBA" id="ARBA00022777"/>
    </source>
</evidence>
<dbReference type="InterPro" id="IPR036890">
    <property type="entry name" value="HATPase_C_sf"/>
</dbReference>
<dbReference type="GO" id="GO:0010906">
    <property type="term" value="P:regulation of glucose metabolic process"/>
    <property type="evidence" value="ECO:0007669"/>
    <property type="project" value="TreeGrafter"/>
</dbReference>
<keyword evidence="5 7" id="KW-0067">ATP-binding</keyword>
<keyword evidence="10" id="KW-1185">Reference proteome</keyword>
<evidence type="ECO:0000259" key="8">
    <source>
        <dbReference type="Pfam" id="PF10436"/>
    </source>
</evidence>
<name>A0A1E3QIP9_9ASCO</name>
<feature type="domain" description="Branched-chain alpha-ketoacid dehydrogenase kinase/Pyruvate dehydrogenase kinase N-terminal" evidence="8">
    <location>
        <begin position="91"/>
        <end position="251"/>
    </location>
</feature>
<dbReference type="GO" id="GO:0005524">
    <property type="term" value="F:ATP binding"/>
    <property type="evidence" value="ECO:0007669"/>
    <property type="project" value="UniProtKB-UniRule"/>
</dbReference>
<dbReference type="EMBL" id="KV454439">
    <property type="protein sequence ID" value="ODQ77576.1"/>
    <property type="molecule type" value="Genomic_DNA"/>
</dbReference>
<dbReference type="Gene3D" id="1.20.140.20">
    <property type="entry name" value="Alpha-ketoacid/pyruvate dehydrogenase kinase, N-terminal domain"/>
    <property type="match status" value="1"/>
</dbReference>
<dbReference type="InterPro" id="IPR018955">
    <property type="entry name" value="BCDHK/PDK_N"/>
</dbReference>
<accession>A0A1E3QIP9</accession>
<evidence type="ECO:0000313" key="10">
    <source>
        <dbReference type="Proteomes" id="UP000094336"/>
    </source>
</evidence>
<organism evidence="9 10">
    <name type="scientific">Babjeviella inositovora NRRL Y-12698</name>
    <dbReference type="NCBI Taxonomy" id="984486"/>
    <lineage>
        <taxon>Eukaryota</taxon>
        <taxon>Fungi</taxon>
        <taxon>Dikarya</taxon>
        <taxon>Ascomycota</taxon>
        <taxon>Saccharomycotina</taxon>
        <taxon>Pichiomycetes</taxon>
        <taxon>Serinales incertae sedis</taxon>
        <taxon>Babjeviella</taxon>
    </lineage>
</organism>
<evidence type="ECO:0000256" key="7">
    <source>
        <dbReference type="RuleBase" id="RU366032"/>
    </source>
</evidence>
<evidence type="ECO:0000256" key="2">
    <source>
        <dbReference type="ARBA" id="ARBA00022679"/>
    </source>
</evidence>
<gene>
    <name evidence="9" type="ORF">BABINDRAFT_9922</name>
</gene>
<keyword evidence="3 7" id="KW-0547">Nucleotide-binding</keyword>
<keyword evidence="6 7" id="KW-0496">Mitochondrion</keyword>
<dbReference type="SUPFAM" id="SSF55874">
    <property type="entry name" value="ATPase domain of HSP90 chaperone/DNA topoisomerase II/histidine kinase"/>
    <property type="match status" value="2"/>
</dbReference>
<dbReference type="PANTHER" id="PTHR11947">
    <property type="entry name" value="PYRUVATE DEHYDROGENASE KINASE"/>
    <property type="match status" value="1"/>
</dbReference>
<evidence type="ECO:0000256" key="1">
    <source>
        <dbReference type="ARBA" id="ARBA00006155"/>
    </source>
</evidence>
<dbReference type="EC" id="2.7.11.-" evidence="7"/>
<dbReference type="SUPFAM" id="SSF69012">
    <property type="entry name" value="alpha-ketoacid dehydrogenase kinase, N-terminal domain"/>
    <property type="match status" value="1"/>
</dbReference>
<reference evidence="10" key="1">
    <citation type="submission" date="2016-05" db="EMBL/GenBank/DDBJ databases">
        <title>Comparative genomics of biotechnologically important yeasts.</title>
        <authorList>
            <consortium name="DOE Joint Genome Institute"/>
            <person name="Riley R."/>
            <person name="Haridas S."/>
            <person name="Wolfe K.H."/>
            <person name="Lopes M.R."/>
            <person name="Hittinger C.T."/>
            <person name="Goker M."/>
            <person name="Salamov A."/>
            <person name="Wisecaver J."/>
            <person name="Long T.M."/>
            <person name="Aerts A.L."/>
            <person name="Barry K."/>
            <person name="Choi C."/>
            <person name="Clum A."/>
            <person name="Coughlan A.Y."/>
            <person name="Deshpande S."/>
            <person name="Douglass A.P."/>
            <person name="Hanson S.J."/>
            <person name="Klenk H.-P."/>
            <person name="Labutti K."/>
            <person name="Lapidus A."/>
            <person name="Lindquist E."/>
            <person name="Lipzen A."/>
            <person name="Meier-Kolthoff J.P."/>
            <person name="Ohm R.A."/>
            <person name="Otillar R.P."/>
            <person name="Pangilinan J."/>
            <person name="Peng Y."/>
            <person name="Rokas A."/>
            <person name="Rosa C.A."/>
            <person name="Scheuner C."/>
            <person name="Sibirny A.A."/>
            <person name="Slot J.C."/>
            <person name="Stielow J.B."/>
            <person name="Sun H."/>
            <person name="Kurtzman C.P."/>
            <person name="Blackwell M."/>
            <person name="Grigoriev I.V."/>
            <person name="Jeffries T.W."/>
        </authorList>
    </citation>
    <scope>NUCLEOTIDE SEQUENCE [LARGE SCALE GENOMIC DNA]</scope>
    <source>
        <strain evidence="10">NRRL Y-12698</strain>
    </source>
</reference>
<dbReference type="AlphaFoldDB" id="A0A1E3QIP9"/>
<comment type="similarity">
    <text evidence="1 7">Belongs to the PDK/BCKDK protein kinase family.</text>
</comment>
<evidence type="ECO:0000256" key="3">
    <source>
        <dbReference type="ARBA" id="ARBA00022741"/>
    </source>
</evidence>
<sequence length="508" mass="57494">MLARLLQVRVSALTRALVGRYFHTNAGLATQTNTYEDVTHPEIFQKVDVKEIISRFRELGPFPADSSVLNPQHYYQNQSVLDWMFKHKSHPVTLRQLAGFGRRLTREKILTSANFVRIELPTRLAMRLEDLQRLPFGVTNNFHLVQVYESYCHAFNLFRKYPKITSLEENDAFNEFLSRLLDEHLMVLPHLVMGALECSISQVLPPQALDQFISSLLRLRISRRVIIEEHLSLSKSFKASPHEEKPADYIGDLFYQCDAVDTLQKVALLIKDSLAAQYPDISMPELKIDTTTANKLVKFPFLISHLHFIFGEILRNSFDATLQHHIAQCQANGTDPKTISPPPISINIVELKTDILFRFSDRGGGIEDDILSNIWSFGKPPDISSESLLNFHLLPGLELSSESVLQTSQLAVPSSPTHFSRKEAPLTKDVLVSTSLQDNMSARGGSLNTLTTRPYEFKLGLGLAMCKVYVDYWNGEIKMHSMKGYGSDTFLKLTRLGEVGTKAQMDRA</sequence>
<dbReference type="GO" id="GO:0005759">
    <property type="term" value="C:mitochondrial matrix"/>
    <property type="evidence" value="ECO:0007669"/>
    <property type="project" value="UniProtKB-SubCell"/>
</dbReference>
<protein>
    <recommendedName>
        <fullName evidence="7">Protein-serine/threonine kinase</fullName>
        <ecNumber evidence="7">2.7.11.-</ecNumber>
    </recommendedName>
</protein>
<dbReference type="GO" id="GO:0004740">
    <property type="term" value="F:pyruvate dehydrogenase (acetyl-transferring) kinase activity"/>
    <property type="evidence" value="ECO:0007669"/>
    <property type="project" value="EnsemblFungi"/>
</dbReference>
<dbReference type="RefSeq" id="XP_018982904.1">
    <property type="nucleotide sequence ID" value="XM_019133043.1"/>
</dbReference>